<evidence type="ECO:0000313" key="4">
    <source>
        <dbReference type="Proteomes" id="UP000694558"/>
    </source>
</evidence>
<feature type="signal peptide" evidence="2">
    <location>
        <begin position="1"/>
        <end position="23"/>
    </location>
</feature>
<gene>
    <name evidence="3" type="primary">c15h5orf63</name>
</gene>
<dbReference type="InterPro" id="IPR036249">
    <property type="entry name" value="Thioredoxin-like_sf"/>
</dbReference>
<evidence type="ECO:0000256" key="1">
    <source>
        <dbReference type="RuleBase" id="RU363082"/>
    </source>
</evidence>
<dbReference type="SUPFAM" id="SSF52833">
    <property type="entry name" value="Thioredoxin-like"/>
    <property type="match status" value="1"/>
</dbReference>
<dbReference type="Pfam" id="PF05768">
    <property type="entry name" value="Glrx-like"/>
    <property type="match status" value="1"/>
</dbReference>
<dbReference type="Proteomes" id="UP000694558">
    <property type="component" value="Chromosome 17"/>
</dbReference>
<keyword evidence="1" id="KW-0249">Electron transport</keyword>
<sequence>MFFLKTFLLCEPASLQLLRLCSTSTLPILTLFTKDPCPLCDDAKEVLELFKHRQVDISLPENRVWLDRYRWDIPVFHWNGQLVMKHRVDVPLLDRLLKDAEAPRT</sequence>
<keyword evidence="1" id="KW-0813">Transport</keyword>
<feature type="chain" id="PRO_5034501501" description="Glutaredoxin-like protein" evidence="2">
    <location>
        <begin position="24"/>
        <end position="105"/>
    </location>
</feature>
<dbReference type="Gene3D" id="3.40.30.10">
    <property type="entry name" value="Glutaredoxin"/>
    <property type="match status" value="1"/>
</dbReference>
<proteinExistence type="inferred from homology"/>
<reference evidence="3" key="2">
    <citation type="submission" date="2025-08" db="UniProtKB">
        <authorList>
            <consortium name="Ensembl"/>
        </authorList>
    </citation>
    <scope>IDENTIFICATION</scope>
</reference>
<evidence type="ECO:0000256" key="2">
    <source>
        <dbReference type="SAM" id="SignalP"/>
    </source>
</evidence>
<comment type="similarity">
    <text evidence="1">Belongs to the glutaredoxin family.</text>
</comment>
<dbReference type="AlphaFoldDB" id="A0A8D3C6C6"/>
<dbReference type="InterPro" id="IPR052565">
    <property type="entry name" value="Glutaredoxin-like_YDR286C"/>
</dbReference>
<accession>A0A8D3C6C6</accession>
<dbReference type="PANTHER" id="PTHR33558:SF1">
    <property type="entry name" value="GLUTAREDOXIN-LIKE PROTEIN C5ORF63 HOMOLOG"/>
    <property type="match status" value="1"/>
</dbReference>
<protein>
    <recommendedName>
        <fullName evidence="1">Glutaredoxin-like protein</fullName>
    </recommendedName>
</protein>
<dbReference type="InterPro" id="IPR008554">
    <property type="entry name" value="Glutaredoxin-like"/>
</dbReference>
<dbReference type="Ensembl" id="ENSSMAT00000081930.1">
    <property type="protein sequence ID" value="ENSSMAP00000042834.1"/>
    <property type="gene ID" value="ENSSMAG00000037696.1"/>
</dbReference>
<evidence type="ECO:0000313" key="3">
    <source>
        <dbReference type="Ensembl" id="ENSSMAP00000042834.1"/>
    </source>
</evidence>
<dbReference type="PANTHER" id="PTHR33558">
    <property type="entry name" value="GLUTAREDOXIN-LIKE PROTEIN C5ORF63 HOMOLOG"/>
    <property type="match status" value="1"/>
</dbReference>
<keyword evidence="2" id="KW-0732">Signal</keyword>
<reference evidence="3" key="1">
    <citation type="submission" date="2023-05" db="EMBL/GenBank/DDBJ databases">
        <title>High-quality long-read genome of Scophthalmus maximus.</title>
        <authorList>
            <person name="Lien S."/>
            <person name="Martinez P."/>
        </authorList>
    </citation>
    <scope>NUCLEOTIDE SEQUENCE [LARGE SCALE GENOMIC DNA]</scope>
</reference>
<organism evidence="3 4">
    <name type="scientific">Scophthalmus maximus</name>
    <name type="common">Turbot</name>
    <name type="synonym">Psetta maxima</name>
    <dbReference type="NCBI Taxonomy" id="52904"/>
    <lineage>
        <taxon>Eukaryota</taxon>
        <taxon>Metazoa</taxon>
        <taxon>Chordata</taxon>
        <taxon>Craniata</taxon>
        <taxon>Vertebrata</taxon>
        <taxon>Euteleostomi</taxon>
        <taxon>Actinopterygii</taxon>
        <taxon>Neopterygii</taxon>
        <taxon>Teleostei</taxon>
        <taxon>Neoteleostei</taxon>
        <taxon>Acanthomorphata</taxon>
        <taxon>Carangaria</taxon>
        <taxon>Pleuronectiformes</taxon>
        <taxon>Pleuronectoidei</taxon>
        <taxon>Scophthalmidae</taxon>
        <taxon>Scophthalmus</taxon>
    </lineage>
</organism>
<name>A0A8D3C6C6_SCOMX</name>
<dbReference type="GeneTree" id="ENSGT00390000014940"/>